<sequence length="256" mass="28107">MRKFYLGILLALMVLSAGCISSEGTSTTTPSTTTAPPNLPFTAQDLENAVKSLKSYEYTMTVDSYNGTKLAFQLKTTGAIDFERGIKSTVTVSNGTLKGPVYYKTYYYTTATGYATLTDRNGTVVWEASCYGPGQGPNLTTSILDNVWKVLTLPGVQVENEGDYYIISANLTGGTFEVGTENMDVYRGQLEVKVTKKLIPVEIKQTAYYTRGNEKWVDVITIEIMNVNSANVEPPEGLVQYLKEQGIDLEKLLAQC</sequence>
<evidence type="ECO:0000313" key="1">
    <source>
        <dbReference type="EMBL" id="ANF23004.1"/>
    </source>
</evidence>
<protein>
    <submittedName>
        <fullName evidence="1">Uncharacterized protein</fullName>
    </submittedName>
</protein>
<dbReference type="KEGG" id="tpie:A7C91_07340"/>
<dbReference type="Proteomes" id="UP000076969">
    <property type="component" value="Chromosome"/>
</dbReference>
<dbReference type="OrthoDB" id="98427at2157"/>
<dbReference type="GeneID" id="28495996"/>
<gene>
    <name evidence="1" type="ORF">A7C91_07340</name>
</gene>
<organism evidence="1 2">
    <name type="scientific">Thermococcus piezophilus</name>
    <dbReference type="NCBI Taxonomy" id="1712654"/>
    <lineage>
        <taxon>Archaea</taxon>
        <taxon>Methanobacteriati</taxon>
        <taxon>Methanobacteriota</taxon>
        <taxon>Thermococci</taxon>
        <taxon>Thermococcales</taxon>
        <taxon>Thermococcaceae</taxon>
        <taxon>Thermococcus</taxon>
    </lineage>
</organism>
<keyword evidence="2" id="KW-1185">Reference proteome</keyword>
<dbReference type="EMBL" id="CP015520">
    <property type="protein sequence ID" value="ANF23004.1"/>
    <property type="molecule type" value="Genomic_DNA"/>
</dbReference>
<proteinExistence type="predicted"/>
<dbReference type="RefSeq" id="WP_068666236.1">
    <property type="nucleotide sequence ID" value="NZ_CP015520.1"/>
</dbReference>
<name>A0A172WHS6_9EURY</name>
<dbReference type="PROSITE" id="PS51257">
    <property type="entry name" value="PROKAR_LIPOPROTEIN"/>
    <property type="match status" value="1"/>
</dbReference>
<dbReference type="STRING" id="1712654.A7C91_07340"/>
<accession>A0A172WHS6</accession>
<evidence type="ECO:0000313" key="2">
    <source>
        <dbReference type="Proteomes" id="UP000076969"/>
    </source>
</evidence>
<dbReference type="AlphaFoldDB" id="A0A172WHS6"/>
<reference evidence="2" key="1">
    <citation type="journal article" date="2016" name="Syst. Appl. Microbiol.">
        <title>Thermococcus piezophilus sp. nov., a novel hyperthermophilic and piezophilic archaeon with a broad pressure range for growth, isolated from a deepest hydrothermal vent at the Mid-Cayman Rise.</title>
        <authorList>
            <person name="Dalmasso C."/>
            <person name="Oger P."/>
            <person name="Selva G."/>
            <person name="Courtine D."/>
            <person name="L'Haridon S."/>
            <person name="Garlaschelli A."/>
            <person name="Roussel E."/>
            <person name="Miyazaki J."/>
            <person name="Reveillaud J."/>
            <person name="Jebbar M."/>
            <person name="Takai K."/>
            <person name="Maignien L."/>
            <person name="Alain K."/>
        </authorList>
    </citation>
    <scope>NUCLEOTIDE SEQUENCE [LARGE SCALE GENOMIC DNA]</scope>
    <source>
        <strain evidence="2">CDGS</strain>
    </source>
</reference>